<sequence length="232" mass="24489">MKIGVAFSGSGACAAAAHQFAALLQKRSIEITMLSATSLAAVPSLLWSRGVPLEEIDKQMHLFCSVSPQTGLRQLEKAGLLDRPAVCDFAVNCVDVSTGVTVIYSDSLHSNAWNLKVLPLVGNERAALLAALCPWGDAEPVALEGMRLCDFSACYGSPLFPLKMAGMERLMAVSFPGGGTPAQTAANSLVCLTGKNADFYCEVRPEPNRPLSETVCAAAVQSAAEFGEKLRP</sequence>
<dbReference type="EMBL" id="CZBE01000005">
    <property type="protein sequence ID" value="CUP45869.1"/>
    <property type="molecule type" value="Genomic_DNA"/>
</dbReference>
<proteinExistence type="predicted"/>
<evidence type="ECO:0000313" key="2">
    <source>
        <dbReference type="Proteomes" id="UP000095765"/>
    </source>
</evidence>
<protein>
    <recommendedName>
        <fullName evidence="3">PNPLA domain-containing protein</fullName>
    </recommendedName>
</protein>
<dbReference type="Proteomes" id="UP000095765">
    <property type="component" value="Unassembled WGS sequence"/>
</dbReference>
<dbReference type="RefSeq" id="WP_006875605.1">
    <property type="nucleotide sequence ID" value="NZ_CABIWA010000007.1"/>
</dbReference>
<reference evidence="1 2" key="1">
    <citation type="submission" date="2015-09" db="EMBL/GenBank/DDBJ databases">
        <authorList>
            <consortium name="Pathogen Informatics"/>
        </authorList>
    </citation>
    <scope>NUCLEOTIDE SEQUENCE [LARGE SCALE GENOMIC DNA]</scope>
    <source>
        <strain evidence="1 2">2789STDY5834939</strain>
    </source>
</reference>
<accession>A0A174NIJ7</accession>
<name>A0A174NIJ7_9FIRM</name>
<gene>
    <name evidence="1" type="ORF">ERS852551_00852</name>
</gene>
<evidence type="ECO:0008006" key="3">
    <source>
        <dbReference type="Google" id="ProtNLM"/>
    </source>
</evidence>
<evidence type="ECO:0000313" key="1">
    <source>
        <dbReference type="EMBL" id="CUP45869.1"/>
    </source>
</evidence>
<dbReference type="OrthoDB" id="1858601at2"/>
<dbReference type="AlphaFoldDB" id="A0A174NIJ7"/>
<organism evidence="1 2">
    <name type="scientific">Anaerotruncus colihominis</name>
    <dbReference type="NCBI Taxonomy" id="169435"/>
    <lineage>
        <taxon>Bacteria</taxon>
        <taxon>Bacillati</taxon>
        <taxon>Bacillota</taxon>
        <taxon>Clostridia</taxon>
        <taxon>Eubacteriales</taxon>
        <taxon>Oscillospiraceae</taxon>
        <taxon>Anaerotruncus</taxon>
    </lineage>
</organism>